<gene>
    <name evidence="1" type="ORF">MLD38_012513</name>
</gene>
<comment type="caution">
    <text evidence="1">The sequence shown here is derived from an EMBL/GenBank/DDBJ whole genome shotgun (WGS) entry which is preliminary data.</text>
</comment>
<organism evidence="1 2">
    <name type="scientific">Melastoma candidum</name>
    <dbReference type="NCBI Taxonomy" id="119954"/>
    <lineage>
        <taxon>Eukaryota</taxon>
        <taxon>Viridiplantae</taxon>
        <taxon>Streptophyta</taxon>
        <taxon>Embryophyta</taxon>
        <taxon>Tracheophyta</taxon>
        <taxon>Spermatophyta</taxon>
        <taxon>Magnoliopsida</taxon>
        <taxon>eudicotyledons</taxon>
        <taxon>Gunneridae</taxon>
        <taxon>Pentapetalae</taxon>
        <taxon>rosids</taxon>
        <taxon>malvids</taxon>
        <taxon>Myrtales</taxon>
        <taxon>Melastomataceae</taxon>
        <taxon>Melastomatoideae</taxon>
        <taxon>Melastomateae</taxon>
        <taxon>Melastoma</taxon>
    </lineage>
</organism>
<proteinExistence type="predicted"/>
<dbReference type="Proteomes" id="UP001057402">
    <property type="component" value="Chromosome 4"/>
</dbReference>
<protein>
    <submittedName>
        <fullName evidence="1">Uncharacterized protein</fullName>
    </submittedName>
</protein>
<evidence type="ECO:0000313" key="1">
    <source>
        <dbReference type="EMBL" id="KAI4374530.1"/>
    </source>
</evidence>
<name>A0ACB9R6L6_9MYRT</name>
<accession>A0ACB9R6L6</accession>
<keyword evidence="2" id="KW-1185">Reference proteome</keyword>
<evidence type="ECO:0000313" key="2">
    <source>
        <dbReference type="Proteomes" id="UP001057402"/>
    </source>
</evidence>
<dbReference type="EMBL" id="CM042883">
    <property type="protein sequence ID" value="KAI4374530.1"/>
    <property type="molecule type" value="Genomic_DNA"/>
</dbReference>
<reference evidence="2" key="1">
    <citation type="journal article" date="2023" name="Front. Plant Sci.">
        <title>Chromosomal-level genome assembly of Melastoma candidum provides insights into trichome evolution.</title>
        <authorList>
            <person name="Zhong Y."/>
            <person name="Wu W."/>
            <person name="Sun C."/>
            <person name="Zou P."/>
            <person name="Liu Y."/>
            <person name="Dai S."/>
            <person name="Zhou R."/>
        </authorList>
    </citation>
    <scope>NUCLEOTIDE SEQUENCE [LARGE SCALE GENOMIC DNA]</scope>
</reference>
<sequence length="193" mass="21520">MGDSESTAAAFAGSKESEDFSVFPPSNHENLHLIPTPLPTLSTQSSSSSASNFSHSPPSSSSSASSSYSDAEEEEEENNDPCPPKPPIQVTVPGLGRPGWLQIGTGLIRSRVLGKFHSIVGSDGRRRVFWSVGAFAAVAAWIWWLYVRIRIRRRWMRMVRVIREHDEKIAQLLHQIARMNEVLLMKHRDLASR</sequence>